<organism evidence="3 4">
    <name type="scientific">Wickerhamomyces mucosus</name>
    <dbReference type="NCBI Taxonomy" id="1378264"/>
    <lineage>
        <taxon>Eukaryota</taxon>
        <taxon>Fungi</taxon>
        <taxon>Dikarya</taxon>
        <taxon>Ascomycota</taxon>
        <taxon>Saccharomycotina</taxon>
        <taxon>Saccharomycetes</taxon>
        <taxon>Phaffomycetales</taxon>
        <taxon>Wickerhamomycetaceae</taxon>
        <taxon>Wickerhamomyces</taxon>
    </lineage>
</organism>
<dbReference type="OrthoDB" id="4088536at2759"/>
<dbReference type="InterPro" id="IPR026907">
    <property type="entry name" value="GCIP-like"/>
</dbReference>
<dbReference type="EMBL" id="JAEUBF010001283">
    <property type="protein sequence ID" value="KAH3671203.1"/>
    <property type="molecule type" value="Genomic_DNA"/>
</dbReference>
<evidence type="ECO:0000256" key="1">
    <source>
        <dbReference type="SAM" id="MobiDB-lite"/>
    </source>
</evidence>
<proteinExistence type="predicted"/>
<dbReference type="Pfam" id="PF13324">
    <property type="entry name" value="GCIP_N"/>
    <property type="match status" value="1"/>
</dbReference>
<comment type="caution">
    <text evidence="3">The sequence shown here is derived from an EMBL/GenBank/DDBJ whole genome shotgun (WGS) entry which is preliminary data.</text>
</comment>
<keyword evidence="4" id="KW-1185">Reference proteome</keyword>
<dbReference type="Proteomes" id="UP000769528">
    <property type="component" value="Unassembled WGS sequence"/>
</dbReference>
<dbReference type="GO" id="GO:0005634">
    <property type="term" value="C:nucleus"/>
    <property type="evidence" value="ECO:0007669"/>
    <property type="project" value="TreeGrafter"/>
</dbReference>
<reference evidence="3" key="2">
    <citation type="submission" date="2021-01" db="EMBL/GenBank/DDBJ databases">
        <authorList>
            <person name="Schikora-Tamarit M.A."/>
        </authorList>
    </citation>
    <scope>NUCLEOTIDE SEQUENCE</scope>
    <source>
        <strain evidence="3">CBS6341</strain>
    </source>
</reference>
<protein>
    <recommendedName>
        <fullName evidence="2">Cyclin-D1-binding protein 1-like N-terminal domain-containing protein</fullName>
    </recommendedName>
</protein>
<gene>
    <name evidence="3" type="ORF">WICMUC_004720</name>
</gene>
<sequence length="339" mass="38905">MSVSERNEEELRSLLTSFSEGLSLYQQVLAAKNLSEIKSPKVDNLKDETIKILKLIYAHTTKIGIAFRPPVAVNAAYSQVKEVSQFFLLLISTMSLYEQDSSYSNFYTTELIEQVRKLVSTYISFLAELQKLEFDEKKGENEETVDSRLVSIGIIWDQCTTTEVLVTEGNLGLLKKNIKQSIKIIEDALDEFGEWLEDPQKYDEADPFGLGDVASEDEGSQKEEEEVDPSLVLLGKRWKEKLKLVKLLLSSLIKSLPDNEERIEGKDLDIFDKEQKYLIEQVDELVAGFFLNLSLYEVEKIARIIEKQSGHLIDLVTNLNENDEKKVKWLNIWMERFST</sequence>
<feature type="domain" description="Cyclin-D1-binding protein 1-like N-terminal" evidence="2">
    <location>
        <begin position="50"/>
        <end position="198"/>
    </location>
</feature>
<dbReference type="InterPro" id="IPR049317">
    <property type="entry name" value="GCIP-like_N"/>
</dbReference>
<evidence type="ECO:0000313" key="4">
    <source>
        <dbReference type="Proteomes" id="UP000769528"/>
    </source>
</evidence>
<dbReference type="PANTHER" id="PTHR15492:SF1">
    <property type="entry name" value="CYCLIN-D1-BINDING PROTEIN 1"/>
    <property type="match status" value="1"/>
</dbReference>
<dbReference type="PANTHER" id="PTHR15492">
    <property type="entry name" value="CYCLIN D1-BINDING PROTEIN 1"/>
    <property type="match status" value="1"/>
</dbReference>
<evidence type="ECO:0000313" key="3">
    <source>
        <dbReference type="EMBL" id="KAH3671203.1"/>
    </source>
</evidence>
<dbReference type="Gene3D" id="1.20.1410.10">
    <property type="entry name" value="I/LWEQ domain"/>
    <property type="match status" value="1"/>
</dbReference>
<feature type="region of interest" description="Disordered" evidence="1">
    <location>
        <begin position="207"/>
        <end position="226"/>
    </location>
</feature>
<reference evidence="3" key="1">
    <citation type="journal article" date="2021" name="Open Biol.">
        <title>Shared evolutionary footprints suggest mitochondrial oxidative damage underlies multiple complex I losses in fungi.</title>
        <authorList>
            <person name="Schikora-Tamarit M.A."/>
            <person name="Marcet-Houben M."/>
            <person name="Nosek J."/>
            <person name="Gabaldon T."/>
        </authorList>
    </citation>
    <scope>NUCLEOTIDE SEQUENCE</scope>
    <source>
        <strain evidence="3">CBS6341</strain>
    </source>
</reference>
<feature type="compositionally biased region" description="Acidic residues" evidence="1">
    <location>
        <begin position="214"/>
        <end position="226"/>
    </location>
</feature>
<name>A0A9P8PF87_9ASCO</name>
<accession>A0A9P8PF87</accession>
<evidence type="ECO:0000259" key="2">
    <source>
        <dbReference type="Pfam" id="PF13324"/>
    </source>
</evidence>
<dbReference type="AlphaFoldDB" id="A0A9P8PF87"/>
<dbReference type="Gene3D" id="1.20.1420.10">
    <property type="entry name" value="Talin, central domain"/>
    <property type="match status" value="1"/>
</dbReference>